<dbReference type="OrthoDB" id="5863096at2759"/>
<evidence type="ECO:0000256" key="1">
    <source>
        <dbReference type="SAM" id="MobiDB-lite"/>
    </source>
</evidence>
<feature type="region of interest" description="Disordered" evidence="1">
    <location>
        <begin position="62"/>
        <end position="84"/>
    </location>
</feature>
<protein>
    <submittedName>
        <fullName evidence="2">Uncharacterized protein</fullName>
    </submittedName>
</protein>
<dbReference type="Proteomes" id="UP000024635">
    <property type="component" value="Unassembled WGS sequence"/>
</dbReference>
<name>A0A016V6W1_9BILA</name>
<evidence type="ECO:0000313" key="2">
    <source>
        <dbReference type="EMBL" id="EYC22752.1"/>
    </source>
</evidence>
<organism evidence="2 3">
    <name type="scientific">Ancylostoma ceylanicum</name>
    <dbReference type="NCBI Taxonomy" id="53326"/>
    <lineage>
        <taxon>Eukaryota</taxon>
        <taxon>Metazoa</taxon>
        <taxon>Ecdysozoa</taxon>
        <taxon>Nematoda</taxon>
        <taxon>Chromadorea</taxon>
        <taxon>Rhabditida</taxon>
        <taxon>Rhabditina</taxon>
        <taxon>Rhabditomorpha</taxon>
        <taxon>Strongyloidea</taxon>
        <taxon>Ancylostomatidae</taxon>
        <taxon>Ancylostomatinae</taxon>
        <taxon>Ancylostoma</taxon>
    </lineage>
</organism>
<dbReference type="AlphaFoldDB" id="A0A016V6W1"/>
<gene>
    <name evidence="2" type="primary">Acey_s0016.g2926</name>
    <name evidence="2" type="ORF">Y032_0016g2926</name>
</gene>
<proteinExistence type="predicted"/>
<reference evidence="3" key="1">
    <citation type="journal article" date="2015" name="Nat. Genet.">
        <title>The genome and transcriptome of the zoonotic hookworm Ancylostoma ceylanicum identify infection-specific gene families.</title>
        <authorList>
            <person name="Schwarz E.M."/>
            <person name="Hu Y."/>
            <person name="Antoshechkin I."/>
            <person name="Miller M.M."/>
            <person name="Sternberg P.W."/>
            <person name="Aroian R.V."/>
        </authorList>
    </citation>
    <scope>NUCLEOTIDE SEQUENCE</scope>
    <source>
        <strain evidence="3">HY135</strain>
    </source>
</reference>
<keyword evidence="3" id="KW-1185">Reference proteome</keyword>
<sequence length="159" mass="17674">MNPEIHNVQAEKPMIAPRWLHFGEPVQPIKSALSGRMKDRYGGLTQKLSAISSFYRKLPTGQRSVDLRQAPGPSSGGDYASPATVGRAQCRPVRSTMITIRPAPSEGLVVDRKVIKYEDTSRAVSFPLLSLLRKAILWLPVYSSRSIAPRMGDFIFDTY</sequence>
<comment type="caution">
    <text evidence="2">The sequence shown here is derived from an EMBL/GenBank/DDBJ whole genome shotgun (WGS) entry which is preliminary data.</text>
</comment>
<evidence type="ECO:0000313" key="3">
    <source>
        <dbReference type="Proteomes" id="UP000024635"/>
    </source>
</evidence>
<accession>A0A016V6W1</accession>
<dbReference type="EMBL" id="JARK01001352">
    <property type="protein sequence ID" value="EYC22752.1"/>
    <property type="molecule type" value="Genomic_DNA"/>
</dbReference>